<dbReference type="InterPro" id="IPR001298">
    <property type="entry name" value="Filamin/ABP280_rpt"/>
</dbReference>
<reference evidence="7" key="2">
    <citation type="submission" date="2024-06" db="UniProtKB">
        <authorList>
            <consortium name="EnsemblMetazoa"/>
        </authorList>
    </citation>
    <scope>IDENTIFICATION</scope>
</reference>
<dbReference type="InterPro" id="IPR014756">
    <property type="entry name" value="Ig_E-set"/>
</dbReference>
<feature type="compositionally biased region" description="Basic and acidic residues" evidence="5">
    <location>
        <begin position="3429"/>
        <end position="3438"/>
    </location>
</feature>
<protein>
    <recommendedName>
        <fullName evidence="6">Calponin-homology (CH) domain-containing protein</fullName>
    </recommendedName>
</protein>
<dbReference type="RefSeq" id="XP_019849147.1">
    <property type="nucleotide sequence ID" value="XM_019993588.1"/>
</dbReference>
<proteinExistence type="inferred from homology"/>
<dbReference type="InterPro" id="IPR001589">
    <property type="entry name" value="Actinin_actin-bd_CS"/>
</dbReference>
<dbReference type="Gene3D" id="2.60.40.10">
    <property type="entry name" value="Immunoglobulins"/>
    <property type="match status" value="29"/>
</dbReference>
<evidence type="ECO:0000256" key="1">
    <source>
        <dbReference type="ARBA" id="ARBA00009238"/>
    </source>
</evidence>
<dbReference type="GO" id="GO:0030036">
    <property type="term" value="P:actin cytoskeleton organization"/>
    <property type="evidence" value="ECO:0007669"/>
    <property type="project" value="InterPro"/>
</dbReference>
<feature type="compositionally biased region" description="Basic and acidic residues" evidence="5">
    <location>
        <begin position="3584"/>
        <end position="3598"/>
    </location>
</feature>
<dbReference type="Pfam" id="PF00307">
    <property type="entry name" value="CH"/>
    <property type="match status" value="3"/>
</dbReference>
<feature type="repeat" description="Filamin" evidence="4">
    <location>
        <begin position="908"/>
        <end position="1009"/>
    </location>
</feature>
<feature type="region of interest" description="Disordered" evidence="5">
    <location>
        <begin position="3490"/>
        <end position="3512"/>
    </location>
</feature>
<feature type="repeat" description="Filamin" evidence="4">
    <location>
        <begin position="426"/>
        <end position="523"/>
    </location>
</feature>
<feature type="repeat" description="Filamin" evidence="4">
    <location>
        <begin position="1845"/>
        <end position="1937"/>
    </location>
</feature>
<feature type="repeat" description="Filamin" evidence="4">
    <location>
        <begin position="614"/>
        <end position="706"/>
    </location>
</feature>
<dbReference type="PROSITE" id="PS50194">
    <property type="entry name" value="FILAMIN_REPEAT"/>
    <property type="match status" value="30"/>
</dbReference>
<feature type="repeat" description="Filamin" evidence="4">
    <location>
        <begin position="1102"/>
        <end position="1195"/>
    </location>
</feature>
<evidence type="ECO:0000313" key="8">
    <source>
        <dbReference type="Proteomes" id="UP000007879"/>
    </source>
</evidence>
<dbReference type="Gene3D" id="1.10.418.10">
    <property type="entry name" value="Calponin-like domain"/>
    <property type="match status" value="3"/>
</dbReference>
<feature type="domain" description="Calponin-homology (CH)" evidence="6">
    <location>
        <begin position="239"/>
        <end position="336"/>
    </location>
</feature>
<dbReference type="InterPro" id="IPR013783">
    <property type="entry name" value="Ig-like_fold"/>
</dbReference>
<feature type="repeat" description="Filamin" evidence="4">
    <location>
        <begin position="2749"/>
        <end position="2852"/>
    </location>
</feature>
<feature type="repeat" description="Filamin" evidence="4">
    <location>
        <begin position="3140"/>
        <end position="3228"/>
    </location>
</feature>
<sequence>MSRAVGERWKDVQKSTMVRWVNSVIRPQDESEQSFEIEDLETDLKDGALVALLDKLSTRRGIDERVKVRNKNPRMLAHVRENVAACFNYLESQNIKVVNIGPSDIIDGNVKLCLGLIWTLIRHYQIRSSGKVLSTKEALLTWVNTLIPERKVTNFTSDWSNGISLCYLIDRIQPGLCPHHASLSPSNGLDNCTLAMNLAETRLKIPQIISPIDLHQLFVDEMSVMIYISSFCEPAIKNLLTWVQTIISFQKVTNFKTDWNNGINLAALINTLSPGLFPDWNSLDPNQSVENLRRAMALAKEKLEVEPILSPEEMADPSVDEIIVVTYVSRFLNTKAIPLPQQCSAFGNGLSKAFAGREAIFQVDATNAGVGSLSVTIVSSGSSVNGNISKEREGFYQVSYVPQKCGSTVINVKWEGVDIPNSPFTCTVIDSGSVSFSSPEITGAKFGKVGKILVMRAKGFLDINDLSVQIDRGSSGSVESANIKSMENSEAEVSYMPRKPGKDKVIVKVGKEEIPGSPFIISVIDPSQCRLSHFDPPSNKPGIVGKVAKFRITASDVNAQCIVAEARTPSGAAPLTLAPDNKGFLASFSPLAVGSHTIVVRCDGEPIRGSPLSFFVVDPSKVVLSEAIPQYMHIGQELVINVSTKSGGIAQLEVNSSNSKCLTTTLDKTREGMYVLKMKALKTGGSKVAITWSGCNIAHSPFSIEVCDASKCSVSSIAGKGKTKEPFVFTVQAKEAGNGELKVNCSGPSDSPVAQIDDNGDGSYNVSFISYESGLHTIDITWAGEQIPNSPFQVSFARVSVSQFSINGEAFKNCVAVERNQIRFIGPEAGLLTDELLQVTITGEGKECKVMQNVPPSSNDPNILLSIEDKGDGVYIISYAVPHEGNYTINIKCLGENISGSPFEVRAAKATEAKKCFASGKAIEEPDELVVGRVLQFSIDTNRVSGRSLAIAASDPQMKGIPIFHTEERDSNNTLVHRIKMYPETQGKYTVDVKWSGDHISCSPFTFNVGDASKVKVLGIPDRESFATKIEEPLEVIVDDREAKPGKLSAAVELAGGTPKSFIVTTRDDGTTLCRYIPNESAHSNISLTFSGVDVPPFPLGANILDHSSIKVIPPVISGKIQQQVKFIVTGIKKGNIKKLSIKASQKKQTPKVEQEVLDEGVVQARFTPKTIGEYTVEVKFEKKQVPGSPFIVYITNPDACKILDDIPTVLTLGKTTPVSINTAECGPGELSASITVDDCLKCDSSQPNKLLLTPTDIGLCKMMLKWEGHPVLKAPVTVNIFDPSKCTVDCSQLKDSANIQENDKVEFIIDTSMCGPCVPVVEAGSANTSYPVSMKESGNGVYIASFTPSQAGETTVSVLVAGQSVPSCPFSFEVLQKVSSQEVRIPASAGLAKAKPEEPVSLSIVGLHKGAIASGTLSYSMTYDEGKPPTRPPKVECTDNNDGSYTFSYTAYDIGQYKLSILYQEEHISGSPFSILVRPESQASKCVASGKGVLDGSCISISEQATMSVDSTAVGSDQSLVITATQPDGQEQDIDVTEEEKNGQIFQHISFQPTKVGTYSIFVDHYDVPIPGSPFKVNVIDPSRCLIVGDLPNTVQVNQSATVCIDTTGAGPGALNVLINGQKESQQLSVDAAQTNDGKYNLTFIAKSIGEASVAIEWGGYQIPGTPFTIRVCDTSACSFDANEMKKNPLQVGVPFVFVIDSTGAGDAELSVRPVEPSDTQCKISSKNNQHTVTCTPCTTGEHTLAITLGQEHIKGSPVTYSVIDPKKVTIDDPFPQWVHIGKEVSISVSTDDGGEGELEVTSSNPDSLAVELEGELLTMTALKPGRSQVTVAWSGHEVFSSTIEVCDASKCHASDIASDGKAKEPFVFTVQAKEAGNGELEVNCSGPSDSPVAQIDDNGDGSYNVSFTSYESGLHTISITWAGEPIPNSPFQVNLEQLEASQFTLGDQDISECIATERSEIKLIGPEAGLLTDELLQVTITGEGKECKVVPSVPPSSDDPNILVSIEDKGDGVYIISYAVPHEGAYTINIKCLGENISGSPFEVSAVGKEPEFSIESVTVSGDAMSKSCVGIGEQATMSVDSTAVGSDQSLVITATQPDGQKQDIDVTEEEKNGKIFKRVSFQPAKVGTYSIFVEVNDIPIPGSPFKINIVDPSRCLIVGDLPNTVQVNQSATVCIDTTGAGPGALNVLINGQKESQQLSVDVVHLGELVDAMFNKYNLNFIGKSIGEASVIIKWGEYQISKTPFTISICDAEACTVDASEMTKSPLQVGVPFTFKVHNQSSSMSPRITKQTEDFVVTGTDPNSVEIEATKEQHIHNSSISVVQFTATVVGEYSIQVKHDSSDIDGSPFIICVTNPAGARVTGSIPDNPKVGEKLSLSIDASKCGPGDISCDLIPFYGEIDIEPQILSSPDEDELYEISFSSLVVLNCFLELRLAGYLLQPSPQYLSFVDPSKVLVNSKELESGDMINQGDPLSIEIDGREGGRGTPEAKVSMGGAPVDVDLVDNRDGTFLARVMALEAADYNVAIKWSGYSVAKATTNFGVQRLIDSHSITAKGIGLRDAVADQEITIVVSAYEVGLVDNNLLAVRCFDPERNDDDASNPSTEWTDNNDGTYDLTIVYPYDGKFFLCIDYNNQPIYQSPFTVSVKGKPNANMCRVFGPSVDKLREGVAIPVTQHIEIHVDSSKAGSGELTYTATDPTGEQVTVFSTEEERNGRQFQYLRLGPFDVGEYTVRLYWSGVELEDSPLKFNIVDPALCLVSGLPLSNGMAQLGESVHFSLSPNNCGVERPLVVIAVCSTEENETIIDSEELSEESVEGGVYKYEFDTSEPNSYTITVTVGGLHVPGSPFKCDIIDPTQYTICGLSTAGKYAYAGDTVSFNIQGVPPEGESFSVVAHGPHNDQICVVHGEDGFYNCTFPVIDAGSHEVYVECANKHVPGSPFQINVADPSKCVILDTPDEFQVGTKESIVVKTTEAGQGELTVLVNNEKEASAMSVEIENTSVSTYVISFTPHRIGEVKIDILWAGRLIPQFPLHLQIYDAKQCKVFGQSLVTKKGKVGEPITFTVMTRNAGVSKLTIKASGPSAQYSITPNIIGENKHEAQFTPWQNGQHTIEIFWGKVQVPKSPFSLHIDKGSGDGTCHATGDGLKKAIAMKESKFMLFSNESGLVEKGALKVTVQSALHGENVNLNIKDEKNGSYEVVYIAPNRGAYFAAVSYYDQPIPGSPFKINCVPGPDPSKCRLEGFHNNTLYIAGKPIEFTVDSSEAGSGVLKVFVQGPRDHVPKVYLADDGKGHHSVKFDALIPGRYLIVVAWSESHIPGSPFKIRVHPGPDASKVIVTGPGIKDSILGEDNEIYIDTREAGIGTLLIKVHGVKDAFKIDANPVNEDDKRLLLATYSPTVPGSFDIFIRWSGVHVPGSPFKVNITKPGGAEEPEKKVKTERQATAAGGAQKKKPSRRLTEQRLQQDIQVEEQKTRAGRRKKISTVSVEVEKKQKRVMRSQSSSAIPVSGPIKPQMKMKRNPSMMAVIGMPGRPPLFHQPGGMMMSSGMIPTLPPAQQERVVKKQSSSAKLPLVEASSRKISTSKKVVGKEETDHNPKVEHKPVKRKKSRFELA</sequence>
<dbReference type="Proteomes" id="UP000007879">
    <property type="component" value="Unassembled WGS sequence"/>
</dbReference>
<keyword evidence="8" id="KW-1185">Reference proteome</keyword>
<feature type="repeat" description="Filamin" evidence="4">
    <location>
        <begin position="3034"/>
        <end position="3129"/>
    </location>
</feature>
<dbReference type="PROSITE" id="PS00020">
    <property type="entry name" value="ACTININ_2"/>
    <property type="match status" value="1"/>
</dbReference>
<dbReference type="SUPFAM" id="SSF81296">
    <property type="entry name" value="E set domains"/>
    <property type="match status" value="29"/>
</dbReference>
<dbReference type="InterPro" id="IPR001715">
    <property type="entry name" value="CH_dom"/>
</dbReference>
<feature type="repeat" description="Filamin" evidence="4">
    <location>
        <begin position="2545"/>
        <end position="2647"/>
    </location>
</feature>
<keyword evidence="2" id="KW-0677">Repeat</keyword>
<feature type="repeat" description="Filamin" evidence="4">
    <location>
        <begin position="2052"/>
        <end position="2152"/>
    </location>
</feature>
<dbReference type="KEGG" id="aqu:105316875"/>
<feature type="repeat" description="Filamin" evidence="4">
    <location>
        <begin position="2150"/>
        <end position="2251"/>
    </location>
</feature>
<dbReference type="GO" id="GO:0051015">
    <property type="term" value="F:actin filament binding"/>
    <property type="evidence" value="ECO:0007669"/>
    <property type="project" value="InterPro"/>
</dbReference>
<keyword evidence="3" id="KW-0009">Actin-binding</keyword>
<dbReference type="CDD" id="cd21184">
    <property type="entry name" value="CH_FLN-like_rpt2"/>
    <property type="match status" value="2"/>
</dbReference>
<evidence type="ECO:0000256" key="2">
    <source>
        <dbReference type="ARBA" id="ARBA00022737"/>
    </source>
</evidence>
<dbReference type="SMART" id="SM00557">
    <property type="entry name" value="IG_FLMN"/>
    <property type="match status" value="25"/>
</dbReference>
<feature type="repeat" description="Filamin" evidence="4">
    <location>
        <begin position="796"/>
        <end position="907"/>
    </location>
</feature>
<feature type="repeat" description="Filamin" evidence="4">
    <location>
        <begin position="521"/>
        <end position="616"/>
    </location>
</feature>
<evidence type="ECO:0000256" key="4">
    <source>
        <dbReference type="PROSITE-ProRule" id="PRU00087"/>
    </source>
</evidence>
<dbReference type="InterPro" id="IPR044801">
    <property type="entry name" value="Filamin"/>
</dbReference>
<dbReference type="InterPro" id="IPR017868">
    <property type="entry name" value="Filamin/ABP280_repeat-like"/>
</dbReference>
<feature type="repeat" description="Filamin" evidence="4">
    <location>
        <begin position="2448"/>
        <end position="2544"/>
    </location>
</feature>
<feature type="repeat" description="Filamin" evidence="4">
    <location>
        <begin position="1391"/>
        <end position="1478"/>
    </location>
</feature>
<feature type="compositionally biased region" description="Basic residues" evidence="5">
    <location>
        <begin position="3599"/>
        <end position="3610"/>
    </location>
</feature>
<evidence type="ECO:0000256" key="5">
    <source>
        <dbReference type="SAM" id="MobiDB-lite"/>
    </source>
</evidence>
<dbReference type="PROSITE" id="PS50021">
    <property type="entry name" value="CH"/>
    <property type="match status" value="3"/>
</dbReference>
<dbReference type="SUPFAM" id="SSF47576">
    <property type="entry name" value="Calponin-homology domain, CH-domain"/>
    <property type="match status" value="2"/>
</dbReference>
<feature type="repeat" description="Filamin" evidence="4">
    <location>
        <begin position="1762"/>
        <end position="1849"/>
    </location>
</feature>
<dbReference type="InterPro" id="IPR036872">
    <property type="entry name" value="CH_dom_sf"/>
</dbReference>
<feature type="repeat" description="Filamin" evidence="4">
    <location>
        <begin position="1937"/>
        <end position="2048"/>
    </location>
</feature>
<evidence type="ECO:0000256" key="3">
    <source>
        <dbReference type="ARBA" id="ARBA00023203"/>
    </source>
</evidence>
<feature type="region of interest" description="Disordered" evidence="5">
    <location>
        <begin position="3557"/>
        <end position="3610"/>
    </location>
</feature>
<feature type="repeat" description="Filamin" evidence="4">
    <location>
        <begin position="704"/>
        <end position="796"/>
    </location>
</feature>
<feature type="repeat" description="Filamin" evidence="4">
    <location>
        <begin position="3229"/>
        <end position="3324"/>
    </location>
</feature>
<feature type="repeat" description="Filamin" evidence="4">
    <location>
        <begin position="1007"/>
        <end position="1104"/>
    </location>
</feature>
<feature type="repeat" description="Filamin" evidence="4">
    <location>
        <begin position="2850"/>
        <end position="2944"/>
    </location>
</feature>
<feature type="domain" description="Calponin-homology (CH)" evidence="6">
    <location>
        <begin position="11"/>
        <end position="125"/>
    </location>
</feature>
<feature type="repeat" description="Filamin" evidence="4">
    <location>
        <begin position="1578"/>
        <end position="1673"/>
    </location>
</feature>
<dbReference type="PANTHER" id="PTHR38537:SF16">
    <property type="entry name" value="CALPONIN-HOMOLOGY (CH) DOMAIN-CONTAINING PROTEIN"/>
    <property type="match status" value="1"/>
</dbReference>
<accession>A0AAN0IX61</accession>
<feature type="domain" description="Calponin-homology (CH)" evidence="6">
    <location>
        <begin position="133"/>
        <end position="236"/>
    </location>
</feature>
<feature type="repeat" description="Filamin" evidence="4">
    <location>
        <begin position="3325"/>
        <end position="3421"/>
    </location>
</feature>
<dbReference type="PANTHER" id="PTHR38537">
    <property type="entry name" value="JITTERBUG, ISOFORM N"/>
    <property type="match status" value="1"/>
</dbReference>
<feature type="region of interest" description="Disordered" evidence="5">
    <location>
        <begin position="3422"/>
        <end position="3461"/>
    </location>
</feature>
<organism evidence="7 8">
    <name type="scientific">Amphimedon queenslandica</name>
    <name type="common">Sponge</name>
    <dbReference type="NCBI Taxonomy" id="400682"/>
    <lineage>
        <taxon>Eukaryota</taxon>
        <taxon>Metazoa</taxon>
        <taxon>Porifera</taxon>
        <taxon>Demospongiae</taxon>
        <taxon>Heteroscleromorpha</taxon>
        <taxon>Haplosclerida</taxon>
        <taxon>Niphatidae</taxon>
        <taxon>Amphimedon</taxon>
    </lineage>
</organism>
<feature type="repeat" description="Filamin" evidence="4">
    <location>
        <begin position="1671"/>
        <end position="1764"/>
    </location>
</feature>
<feature type="repeat" description="Filamin" evidence="4">
    <location>
        <begin position="1279"/>
        <end position="1375"/>
    </location>
</feature>
<reference evidence="8" key="1">
    <citation type="journal article" date="2010" name="Nature">
        <title>The Amphimedon queenslandica genome and the evolution of animal complexity.</title>
        <authorList>
            <person name="Srivastava M."/>
            <person name="Simakov O."/>
            <person name="Chapman J."/>
            <person name="Fahey B."/>
            <person name="Gauthier M.E."/>
            <person name="Mitros T."/>
            <person name="Richards G.S."/>
            <person name="Conaco C."/>
            <person name="Dacre M."/>
            <person name="Hellsten U."/>
            <person name="Larroux C."/>
            <person name="Putnam N.H."/>
            <person name="Stanke M."/>
            <person name="Adamska M."/>
            <person name="Darling A."/>
            <person name="Degnan S.M."/>
            <person name="Oakley T.H."/>
            <person name="Plachetzki D.C."/>
            <person name="Zhai Y."/>
            <person name="Adamski M."/>
            <person name="Calcino A."/>
            <person name="Cummins S.F."/>
            <person name="Goodstein D.M."/>
            <person name="Harris C."/>
            <person name="Jackson D.J."/>
            <person name="Leys S.P."/>
            <person name="Shu S."/>
            <person name="Woodcroft B.J."/>
            <person name="Vervoort M."/>
            <person name="Kosik K.S."/>
            <person name="Manning G."/>
            <person name="Degnan B.M."/>
            <person name="Rokhsar D.S."/>
        </authorList>
    </citation>
    <scope>NUCLEOTIDE SEQUENCE [LARGE SCALE GENOMIC DNA]</scope>
</reference>
<dbReference type="GeneID" id="105316875"/>
<evidence type="ECO:0000313" key="7">
    <source>
        <dbReference type="EnsemblMetazoa" id="XP_019849147.1"/>
    </source>
</evidence>
<dbReference type="Pfam" id="PF00630">
    <property type="entry name" value="Filamin"/>
    <property type="match status" value="26"/>
</dbReference>
<dbReference type="EnsemblMetazoa" id="XM_019993588.1">
    <property type="protein sequence ID" value="XP_019849147.1"/>
    <property type="gene ID" value="LOC105316875"/>
</dbReference>
<dbReference type="SMART" id="SM00033">
    <property type="entry name" value="CH"/>
    <property type="match status" value="3"/>
</dbReference>
<feature type="repeat" description="Filamin" evidence="4">
    <location>
        <begin position="2942"/>
        <end position="3036"/>
    </location>
</feature>
<feature type="repeat" description="Filamin" evidence="4">
    <location>
        <begin position="1479"/>
        <end position="1580"/>
    </location>
</feature>
<comment type="similarity">
    <text evidence="1">Belongs to the filamin family.</text>
</comment>
<feature type="repeat" description="Filamin" evidence="4">
    <location>
        <begin position="335"/>
        <end position="428"/>
    </location>
</feature>
<evidence type="ECO:0000259" key="6">
    <source>
        <dbReference type="PROSITE" id="PS50021"/>
    </source>
</evidence>
<feature type="repeat" description="Filamin" evidence="4">
    <location>
        <begin position="2648"/>
        <end position="2751"/>
    </location>
</feature>
<feature type="repeat" description="Filamin" evidence="4">
    <location>
        <begin position="2249"/>
        <end position="2355"/>
    </location>
</feature>
<name>A0AAN0IX61_AMPQE</name>